<dbReference type="AlphaFoldDB" id="A0A7G9S9T1"/>
<accession>A0A7G9S9T1</accession>
<keyword evidence="2" id="KW-1185">Reference proteome</keyword>
<dbReference type="PANTHER" id="PTHR36922">
    <property type="entry name" value="BLL2446 PROTEIN"/>
    <property type="match status" value="1"/>
</dbReference>
<proteinExistence type="predicted"/>
<dbReference type="SUPFAM" id="SSF109854">
    <property type="entry name" value="DinB/YfiT-like putative metalloenzymes"/>
    <property type="match status" value="1"/>
</dbReference>
<name>A0A7G9S9T1_9SPHN</name>
<dbReference type="KEGG" id="srhi:H9L12_09915"/>
<reference evidence="1 2" key="1">
    <citation type="submission" date="2020-08" db="EMBL/GenBank/DDBJ databases">
        <title>Genome sequence of Sphingomonas rhizophila KACC 19189T.</title>
        <authorList>
            <person name="Hyun D.-W."/>
            <person name="Bae J.-W."/>
        </authorList>
    </citation>
    <scope>NUCLEOTIDE SEQUENCE [LARGE SCALE GENOMIC DNA]</scope>
    <source>
        <strain evidence="1 2">KACC 19189</strain>
    </source>
</reference>
<dbReference type="InterPro" id="IPR018531">
    <property type="entry name" value="DUF1993"/>
</dbReference>
<dbReference type="Proteomes" id="UP000515955">
    <property type="component" value="Chromosome"/>
</dbReference>
<dbReference type="RefSeq" id="WP_187541605.1">
    <property type="nucleotide sequence ID" value="NZ_CP060717.1"/>
</dbReference>
<dbReference type="PANTHER" id="PTHR36922:SF1">
    <property type="entry name" value="DUF1993 DOMAIN-CONTAINING PROTEIN"/>
    <property type="match status" value="1"/>
</dbReference>
<dbReference type="Pfam" id="PF09351">
    <property type="entry name" value="DUF1993"/>
    <property type="match status" value="1"/>
</dbReference>
<gene>
    <name evidence="1" type="ORF">H9L12_09915</name>
</gene>
<sequence>MTLTTALVTPLINQLRALSGWLDKAEAFAAGRGESPEALLPLRLAPDMFPLTTQLRFAAFQAQEPLYRLSDTPVPEAVLDIRQEGRDGEAAPGSWADARARIAEAIAALDAVATDAFDDAADRPIAHDLPMGMIFDMTGETYVRDWALPQVTFHVLMAYALLRHAGVPLGKTDYVPHMFAYLRPGTMPGA</sequence>
<dbReference type="InterPro" id="IPR034660">
    <property type="entry name" value="DinB/YfiT-like"/>
</dbReference>
<evidence type="ECO:0000313" key="2">
    <source>
        <dbReference type="Proteomes" id="UP000515955"/>
    </source>
</evidence>
<dbReference type="EMBL" id="CP060717">
    <property type="protein sequence ID" value="QNN64606.1"/>
    <property type="molecule type" value="Genomic_DNA"/>
</dbReference>
<protein>
    <submittedName>
        <fullName evidence="1">DUF1993 domain-containing protein</fullName>
    </submittedName>
</protein>
<organism evidence="1 2">
    <name type="scientific">Sphingomonas rhizophila</name>
    <dbReference type="NCBI Taxonomy" id="2071607"/>
    <lineage>
        <taxon>Bacteria</taxon>
        <taxon>Pseudomonadati</taxon>
        <taxon>Pseudomonadota</taxon>
        <taxon>Alphaproteobacteria</taxon>
        <taxon>Sphingomonadales</taxon>
        <taxon>Sphingomonadaceae</taxon>
        <taxon>Sphingomonas</taxon>
    </lineage>
</organism>
<evidence type="ECO:0000313" key="1">
    <source>
        <dbReference type="EMBL" id="QNN64606.1"/>
    </source>
</evidence>
<dbReference type="Gene3D" id="1.20.120.450">
    <property type="entry name" value="dinb family like domain"/>
    <property type="match status" value="1"/>
</dbReference>